<dbReference type="Gene3D" id="1.10.510.10">
    <property type="entry name" value="Transferase(Phosphotransferase) domain 1"/>
    <property type="match status" value="1"/>
</dbReference>
<keyword evidence="3" id="KW-1185">Reference proteome</keyword>
<dbReference type="InterPro" id="IPR011009">
    <property type="entry name" value="Kinase-like_dom_sf"/>
</dbReference>
<comment type="similarity">
    <text evidence="1">Belongs to the fructosamine kinase family.</text>
</comment>
<dbReference type="GO" id="GO:0016301">
    <property type="term" value="F:kinase activity"/>
    <property type="evidence" value="ECO:0007669"/>
    <property type="project" value="UniProtKB-UniRule"/>
</dbReference>
<dbReference type="PIRSF" id="PIRSF006221">
    <property type="entry name" value="Ketosamine-3-kinase"/>
    <property type="match status" value="1"/>
</dbReference>
<dbReference type="AlphaFoldDB" id="A0A1H1R4S1"/>
<organism evidence="2 3">
    <name type="scientific">Microlunatus soli</name>
    <dbReference type="NCBI Taxonomy" id="630515"/>
    <lineage>
        <taxon>Bacteria</taxon>
        <taxon>Bacillati</taxon>
        <taxon>Actinomycetota</taxon>
        <taxon>Actinomycetes</taxon>
        <taxon>Propionibacteriales</taxon>
        <taxon>Propionibacteriaceae</taxon>
        <taxon>Microlunatus</taxon>
    </lineage>
</organism>
<dbReference type="EMBL" id="LT629772">
    <property type="protein sequence ID" value="SDS30794.1"/>
    <property type="molecule type" value="Genomic_DNA"/>
</dbReference>
<protein>
    <submittedName>
        <fullName evidence="2">Fructosamine-3-kinase</fullName>
    </submittedName>
</protein>
<keyword evidence="1 2" id="KW-0418">Kinase</keyword>
<keyword evidence="1" id="KW-0808">Transferase</keyword>
<dbReference type="PANTHER" id="PTHR12149:SF8">
    <property type="entry name" value="PROTEIN-RIBULOSAMINE 3-KINASE"/>
    <property type="match status" value="1"/>
</dbReference>
<dbReference type="Gene3D" id="1.20.1270.240">
    <property type="match status" value="1"/>
</dbReference>
<dbReference type="Gene3D" id="3.30.200.20">
    <property type="entry name" value="Phosphorylase Kinase, domain 1"/>
    <property type="match status" value="1"/>
</dbReference>
<dbReference type="SUPFAM" id="SSF56112">
    <property type="entry name" value="Protein kinase-like (PK-like)"/>
    <property type="match status" value="1"/>
</dbReference>
<dbReference type="STRING" id="630515.SAMN04489812_1510"/>
<dbReference type="Pfam" id="PF03881">
    <property type="entry name" value="Fructosamin_kin"/>
    <property type="match status" value="1"/>
</dbReference>
<name>A0A1H1R4S1_9ACTN</name>
<proteinExistence type="inferred from homology"/>
<sequence length="295" mass="31119">MAVMVTEDDSQRLADRVAELTGTPLASIRPLGGAGFGRAYRATADDGSELFVKATEPLPGAFDHEAYGLRRLGAVAGGARTAAVVAADDGLLILEWVDQAPAGHAAAADFGRRLAVTHAAAATGFGRDTDSVIASEPLPAGNGYDNWPDFYAAARLTPFLERAVARGRLDDRDRRSLQQVIDKLPSLAGAAEPPALLHGDLWSGNVLWTTDEAVLIDPACYGGHRETDLAMLPLFGLPQLDVVLASYQQQAPLADGWQQRIAVHQLFPLLVHAVIFGGSYGAAVGDTARACLRSS</sequence>
<dbReference type="Proteomes" id="UP000199103">
    <property type="component" value="Chromosome I"/>
</dbReference>
<dbReference type="InterPro" id="IPR016477">
    <property type="entry name" value="Fructo-/Ketosamine-3-kinase"/>
</dbReference>
<evidence type="ECO:0000256" key="1">
    <source>
        <dbReference type="PIRNR" id="PIRNR006221"/>
    </source>
</evidence>
<dbReference type="PANTHER" id="PTHR12149">
    <property type="entry name" value="FRUCTOSAMINE 3 KINASE-RELATED PROTEIN"/>
    <property type="match status" value="1"/>
</dbReference>
<evidence type="ECO:0000313" key="2">
    <source>
        <dbReference type="EMBL" id="SDS30794.1"/>
    </source>
</evidence>
<accession>A0A1H1R4S1</accession>
<evidence type="ECO:0000313" key="3">
    <source>
        <dbReference type="Proteomes" id="UP000199103"/>
    </source>
</evidence>
<gene>
    <name evidence="2" type="ORF">SAMN04489812_1510</name>
</gene>
<reference evidence="2 3" key="1">
    <citation type="submission" date="2016-10" db="EMBL/GenBank/DDBJ databases">
        <authorList>
            <person name="de Groot N.N."/>
        </authorList>
    </citation>
    <scope>NUCLEOTIDE SEQUENCE [LARGE SCALE GENOMIC DNA]</scope>
    <source>
        <strain evidence="2 3">DSM 21800</strain>
    </source>
</reference>